<accession>A0A507E6W6</accession>
<gene>
    <name evidence="2" type="ORF">PhCBS80983_g02451</name>
</gene>
<keyword evidence="3" id="KW-1185">Reference proteome</keyword>
<proteinExistence type="predicted"/>
<organism evidence="2 3">
    <name type="scientific">Powellomyces hirtus</name>
    <dbReference type="NCBI Taxonomy" id="109895"/>
    <lineage>
        <taxon>Eukaryota</taxon>
        <taxon>Fungi</taxon>
        <taxon>Fungi incertae sedis</taxon>
        <taxon>Chytridiomycota</taxon>
        <taxon>Chytridiomycota incertae sedis</taxon>
        <taxon>Chytridiomycetes</taxon>
        <taxon>Spizellomycetales</taxon>
        <taxon>Powellomycetaceae</taxon>
        <taxon>Powellomyces</taxon>
    </lineage>
</organism>
<name>A0A507E6W6_9FUNG</name>
<dbReference type="AlphaFoldDB" id="A0A507E6W6"/>
<evidence type="ECO:0000313" key="2">
    <source>
        <dbReference type="EMBL" id="TPX59451.1"/>
    </source>
</evidence>
<feature type="region of interest" description="Disordered" evidence="1">
    <location>
        <begin position="1"/>
        <end position="46"/>
    </location>
</feature>
<dbReference type="EMBL" id="QEAQ01000025">
    <property type="protein sequence ID" value="TPX59451.1"/>
    <property type="molecule type" value="Genomic_DNA"/>
</dbReference>
<reference evidence="2 3" key="1">
    <citation type="journal article" date="2019" name="Sci. Rep.">
        <title>Comparative genomics of chytrid fungi reveal insights into the obligate biotrophic and pathogenic lifestyle of Synchytrium endobioticum.</title>
        <authorList>
            <person name="van de Vossenberg B.T.L.H."/>
            <person name="Warris S."/>
            <person name="Nguyen H.D.T."/>
            <person name="van Gent-Pelzer M.P.E."/>
            <person name="Joly D.L."/>
            <person name="van de Geest H.C."/>
            <person name="Bonants P.J.M."/>
            <person name="Smith D.S."/>
            <person name="Levesque C.A."/>
            <person name="van der Lee T.A.J."/>
        </authorList>
    </citation>
    <scope>NUCLEOTIDE SEQUENCE [LARGE SCALE GENOMIC DNA]</scope>
    <source>
        <strain evidence="2 3">CBS 809.83</strain>
    </source>
</reference>
<sequence length="213" mass="24191">MPTPSPSLSPSPQLQTDDESDDIPPLPSPIAFSPTQRPTEKQHSPFATRNIRYIRVGDTTALHLTFYLRKQHLPWFTEAVFEQIVNALQRLIPAKLSREVIEKKEQGLADVYRARNFQMAYYLRPTEIRHAVLEKNPSSTAYTRLQLHSQALTLIVEPYDVNDKEAPPPDFLGFNYKSSMKVTDFFRPATNNDGLPLAPVTSAYFNSASTRQS</sequence>
<comment type="caution">
    <text evidence="2">The sequence shown here is derived from an EMBL/GenBank/DDBJ whole genome shotgun (WGS) entry which is preliminary data.</text>
</comment>
<protein>
    <submittedName>
        <fullName evidence="2">Uncharacterized protein</fullName>
    </submittedName>
</protein>
<evidence type="ECO:0000256" key="1">
    <source>
        <dbReference type="SAM" id="MobiDB-lite"/>
    </source>
</evidence>
<dbReference type="Proteomes" id="UP000318582">
    <property type="component" value="Unassembled WGS sequence"/>
</dbReference>
<evidence type="ECO:0000313" key="3">
    <source>
        <dbReference type="Proteomes" id="UP000318582"/>
    </source>
</evidence>